<dbReference type="Proteomes" id="UP000199662">
    <property type="component" value="Unassembled WGS sequence"/>
</dbReference>
<dbReference type="InterPro" id="IPR000550">
    <property type="entry name" value="Hppk"/>
</dbReference>
<dbReference type="GO" id="GO:0005524">
    <property type="term" value="F:ATP binding"/>
    <property type="evidence" value="ECO:0007669"/>
    <property type="project" value="UniProtKB-KW"/>
</dbReference>
<gene>
    <name evidence="10" type="ORF">SAMN05660742_11221</name>
</gene>
<name>A0A1H7AMM6_9FIRM</name>
<dbReference type="PANTHER" id="PTHR43071:SF1">
    <property type="entry name" value="2-AMINO-4-HYDROXY-6-HYDROXYMETHYLDIHYDROPTERIDINE PYROPHOSPHOKINASE"/>
    <property type="match status" value="1"/>
</dbReference>
<dbReference type="GO" id="GO:0046654">
    <property type="term" value="P:tetrahydrofolate biosynthetic process"/>
    <property type="evidence" value="ECO:0007669"/>
    <property type="project" value="UniProtKB-UniPathway"/>
</dbReference>
<protein>
    <recommendedName>
        <fullName evidence="3">2-amino-4-hydroxy-6-hydroxymethyldihydropteridine diphosphokinase</fullName>
        <ecNumber evidence="3">2.7.6.3</ecNumber>
    </recommendedName>
</protein>
<dbReference type="UniPathway" id="UPA00077">
    <property type="reaction ID" value="UER00155"/>
</dbReference>
<keyword evidence="7" id="KW-0067">ATP-binding</keyword>
<dbReference type="GO" id="GO:0003848">
    <property type="term" value="F:2-amino-4-hydroxy-6-hydroxymethyldihydropteridine diphosphokinase activity"/>
    <property type="evidence" value="ECO:0007669"/>
    <property type="project" value="UniProtKB-EC"/>
</dbReference>
<reference evidence="10 11" key="1">
    <citation type="submission" date="2016-10" db="EMBL/GenBank/DDBJ databases">
        <authorList>
            <person name="de Groot N.N."/>
        </authorList>
    </citation>
    <scope>NUCLEOTIDE SEQUENCE [LARGE SCALE GENOMIC DNA]</scope>
    <source>
        <strain evidence="10 11">DSM 2179</strain>
    </source>
</reference>
<dbReference type="AlphaFoldDB" id="A0A1H7AMM6"/>
<evidence type="ECO:0000256" key="2">
    <source>
        <dbReference type="ARBA" id="ARBA00005051"/>
    </source>
</evidence>
<dbReference type="STRING" id="84035.SAMN05660742_11221"/>
<sequence>MIFLGLGSNIGNREENIKLAIRSLSQNPNVTVVHSSSLYETEPVGYVEQASFLNAVVQIDSCLSPRKILTICQKIEAQMGRERIIHWGPRNIDIDLLSYDGIILNTADLILPHPFLAERRFVLVPLAEISESVILDTFTAKDLLLRCKDPGEVRIYKTENF</sequence>
<evidence type="ECO:0000256" key="5">
    <source>
        <dbReference type="ARBA" id="ARBA00022741"/>
    </source>
</evidence>
<evidence type="ECO:0000256" key="6">
    <source>
        <dbReference type="ARBA" id="ARBA00022777"/>
    </source>
</evidence>
<keyword evidence="4" id="KW-0808">Transferase</keyword>
<keyword evidence="11" id="KW-1185">Reference proteome</keyword>
<comment type="catalytic activity">
    <reaction evidence="1">
        <text>6-hydroxymethyl-7,8-dihydropterin + ATP = (7,8-dihydropterin-6-yl)methyl diphosphate + AMP + H(+)</text>
        <dbReference type="Rhea" id="RHEA:11412"/>
        <dbReference type="ChEBI" id="CHEBI:15378"/>
        <dbReference type="ChEBI" id="CHEBI:30616"/>
        <dbReference type="ChEBI" id="CHEBI:44841"/>
        <dbReference type="ChEBI" id="CHEBI:72950"/>
        <dbReference type="ChEBI" id="CHEBI:456215"/>
        <dbReference type="EC" id="2.7.6.3"/>
    </reaction>
</comment>
<feature type="domain" description="7,8-dihydro-6-hydroxymethylpterin-pyrophosphokinase" evidence="9">
    <location>
        <begin position="86"/>
        <end position="97"/>
    </location>
</feature>
<dbReference type="RefSeq" id="WP_091832109.1">
    <property type="nucleotide sequence ID" value="NZ_FNZK01000012.1"/>
</dbReference>
<organism evidence="10 11">
    <name type="scientific">Propionispira arboris</name>
    <dbReference type="NCBI Taxonomy" id="84035"/>
    <lineage>
        <taxon>Bacteria</taxon>
        <taxon>Bacillati</taxon>
        <taxon>Bacillota</taxon>
        <taxon>Negativicutes</taxon>
        <taxon>Selenomonadales</taxon>
        <taxon>Selenomonadaceae</taxon>
        <taxon>Propionispira</taxon>
    </lineage>
</organism>
<dbReference type="CDD" id="cd00483">
    <property type="entry name" value="HPPK"/>
    <property type="match status" value="1"/>
</dbReference>
<evidence type="ECO:0000256" key="8">
    <source>
        <dbReference type="ARBA" id="ARBA00022909"/>
    </source>
</evidence>
<evidence type="ECO:0000256" key="1">
    <source>
        <dbReference type="ARBA" id="ARBA00000198"/>
    </source>
</evidence>
<dbReference type="NCBIfam" id="TIGR01498">
    <property type="entry name" value="folK"/>
    <property type="match status" value="1"/>
</dbReference>
<proteinExistence type="predicted"/>
<evidence type="ECO:0000259" key="9">
    <source>
        <dbReference type="PROSITE" id="PS00794"/>
    </source>
</evidence>
<dbReference type="PROSITE" id="PS00794">
    <property type="entry name" value="HPPK"/>
    <property type="match status" value="1"/>
</dbReference>
<dbReference type="Gene3D" id="3.30.70.560">
    <property type="entry name" value="7,8-Dihydro-6-hydroxymethylpterin-pyrophosphokinase HPPK"/>
    <property type="match status" value="1"/>
</dbReference>
<evidence type="ECO:0000256" key="7">
    <source>
        <dbReference type="ARBA" id="ARBA00022840"/>
    </source>
</evidence>
<keyword evidence="8" id="KW-0289">Folate biosynthesis</keyword>
<evidence type="ECO:0000313" key="10">
    <source>
        <dbReference type="EMBL" id="SEJ62265.1"/>
    </source>
</evidence>
<accession>A0A1H7AMM6</accession>
<dbReference type="Pfam" id="PF01288">
    <property type="entry name" value="HPPK"/>
    <property type="match status" value="1"/>
</dbReference>
<keyword evidence="6 10" id="KW-0418">Kinase</keyword>
<dbReference type="GO" id="GO:0016301">
    <property type="term" value="F:kinase activity"/>
    <property type="evidence" value="ECO:0007669"/>
    <property type="project" value="UniProtKB-KW"/>
</dbReference>
<dbReference type="EC" id="2.7.6.3" evidence="3"/>
<evidence type="ECO:0000256" key="4">
    <source>
        <dbReference type="ARBA" id="ARBA00022679"/>
    </source>
</evidence>
<dbReference type="PANTHER" id="PTHR43071">
    <property type="entry name" value="2-AMINO-4-HYDROXY-6-HYDROXYMETHYLDIHYDROPTERIDINE PYROPHOSPHOKINASE"/>
    <property type="match status" value="1"/>
</dbReference>
<evidence type="ECO:0000313" key="11">
    <source>
        <dbReference type="Proteomes" id="UP000199662"/>
    </source>
</evidence>
<evidence type="ECO:0000256" key="3">
    <source>
        <dbReference type="ARBA" id="ARBA00013253"/>
    </source>
</evidence>
<dbReference type="InterPro" id="IPR035907">
    <property type="entry name" value="Hppk_sf"/>
</dbReference>
<dbReference type="EMBL" id="FNZK01000012">
    <property type="protein sequence ID" value="SEJ62265.1"/>
    <property type="molecule type" value="Genomic_DNA"/>
</dbReference>
<dbReference type="GO" id="GO:0046656">
    <property type="term" value="P:folic acid biosynthetic process"/>
    <property type="evidence" value="ECO:0007669"/>
    <property type="project" value="UniProtKB-KW"/>
</dbReference>
<dbReference type="SUPFAM" id="SSF55083">
    <property type="entry name" value="6-hydroxymethyl-7,8-dihydropterin pyrophosphokinase, HPPK"/>
    <property type="match status" value="1"/>
</dbReference>
<comment type="pathway">
    <text evidence="2">Cofactor biosynthesis; tetrahydrofolate biosynthesis; 2-amino-4-hydroxy-6-hydroxymethyl-7,8-dihydropteridine diphosphate from 7,8-dihydroneopterin triphosphate: step 4/4.</text>
</comment>
<keyword evidence="5" id="KW-0547">Nucleotide-binding</keyword>